<feature type="transmembrane region" description="Helical" evidence="2">
    <location>
        <begin position="164"/>
        <end position="183"/>
    </location>
</feature>
<keyword evidence="2" id="KW-1133">Transmembrane helix</keyword>
<protein>
    <recommendedName>
        <fullName evidence="4">DUF4175 domain-containing protein</fullName>
    </recommendedName>
</protein>
<feature type="transmembrane region" description="Helical" evidence="2">
    <location>
        <begin position="63"/>
        <end position="84"/>
    </location>
</feature>
<keyword evidence="2" id="KW-0472">Membrane</keyword>
<evidence type="ECO:0000256" key="2">
    <source>
        <dbReference type="SAM" id="Phobius"/>
    </source>
</evidence>
<reference evidence="3" key="1">
    <citation type="submission" date="2018-05" db="EMBL/GenBank/DDBJ databases">
        <authorList>
            <person name="Lanie J.A."/>
            <person name="Ng W.-L."/>
            <person name="Kazmierczak K.M."/>
            <person name="Andrzejewski T.M."/>
            <person name="Davidsen T.M."/>
            <person name="Wayne K.J."/>
            <person name="Tettelin H."/>
            <person name="Glass J.I."/>
            <person name="Rusch D."/>
            <person name="Podicherti R."/>
            <person name="Tsui H.-C.T."/>
            <person name="Winkler M.E."/>
        </authorList>
    </citation>
    <scope>NUCLEOTIDE SEQUENCE</scope>
</reference>
<dbReference type="AlphaFoldDB" id="A0A381PTR2"/>
<evidence type="ECO:0000313" key="3">
    <source>
        <dbReference type="EMBL" id="SUZ69908.1"/>
    </source>
</evidence>
<name>A0A381PTR2_9ZZZZ</name>
<feature type="transmembrane region" description="Helical" evidence="2">
    <location>
        <begin position="30"/>
        <end position="51"/>
    </location>
</feature>
<sequence length="915" mass="101488">MLLTGHQSQSPREDLFRVIRQVRQRWRLKIVLRGLTVMVTAGIVAFLLSAYGLEYFRFSAPAIITFRVLTYLTLTLLLVWSLLLPLSRRVSDESVALYLEEHEPSLQASVLSALEESGKPDVSSRVDMSPALIRRLIEVAVEKCDSIDSGRAVERRSLQRTSGALVGLAATSAMLLLFGPGYLRHGLSAVAFPHRSIETASPYKIVVAPGNVTIARGTDQVITAELVGFETEKVELYSRSHASVPYEPLPLVTAFKENQYEVMLFDIGEATDYFVQSSGIRSEVYTIEVIDIPFVERLELEYHFPPYTELPPRTIEDGGDIAVLRGTEVRVRAVPTTKTLGGRFVINEETILPMDRQSDGSLKTRFTVEMNGFYRIDLEDHDGVMITASSQHTIEVLDDQPPVVGFEKPGRDITASSIEEIFVEAKANDDFGIQTLELVYAINGSDDKVLELFNNPENTPYDTSAGYTFFLEEYGLEPGDLISYYARARDSANGDKPNVGTSDLYFIQIRPFGKDFLPAESQAGMGGGGGGGATSPDALSQQQREIVSATFNIVRDRSKYSDEEFLENVVFLALAQGKLREEVQTLLGRLNSRVVNVDPAFVEISEILPQAVTSMQRAEETLQTQNAKDALPPEQHALRMLQRAEATYEEVRVAMESQGGGGGGSGGRQSAAEDLADLFELELDKLQNQYETLQSAQQQLADTKLDETLERLKELARRQEQEAERQRLRARGQRTASSGSGASQRALADETEEAARQLERLARNESDPDLMQAAQQLQKAADAMRRAAVDPGDNGMADASTALEQLREAQSRLEQEQSGRLKRNIATALDRVDALAEAERQVAHDVAQLDQDAQVRRTQVGPLMGRKDQMSTEVAGLERQLDNTSAEFRRDEREASQRLQTAADSIRKNKLKEKI</sequence>
<dbReference type="EMBL" id="UINC01001074">
    <property type="protein sequence ID" value="SUZ69908.1"/>
    <property type="molecule type" value="Genomic_DNA"/>
</dbReference>
<feature type="compositionally biased region" description="Basic and acidic residues" evidence="1">
    <location>
        <begin position="717"/>
        <end position="727"/>
    </location>
</feature>
<feature type="region of interest" description="Disordered" evidence="1">
    <location>
        <begin position="717"/>
        <end position="755"/>
    </location>
</feature>
<feature type="compositionally biased region" description="Gly residues" evidence="1">
    <location>
        <begin position="524"/>
        <end position="533"/>
    </location>
</feature>
<feature type="region of interest" description="Disordered" evidence="1">
    <location>
        <begin position="869"/>
        <end position="915"/>
    </location>
</feature>
<evidence type="ECO:0000256" key="1">
    <source>
        <dbReference type="SAM" id="MobiDB-lite"/>
    </source>
</evidence>
<proteinExistence type="predicted"/>
<accession>A0A381PTR2</accession>
<keyword evidence="2" id="KW-0812">Transmembrane</keyword>
<feature type="region of interest" description="Disordered" evidence="1">
    <location>
        <begin position="520"/>
        <end position="541"/>
    </location>
</feature>
<feature type="non-terminal residue" evidence="3">
    <location>
        <position position="915"/>
    </location>
</feature>
<evidence type="ECO:0008006" key="4">
    <source>
        <dbReference type="Google" id="ProtNLM"/>
    </source>
</evidence>
<gene>
    <name evidence="3" type="ORF">METZ01_LOCUS22762</name>
</gene>
<organism evidence="3">
    <name type="scientific">marine metagenome</name>
    <dbReference type="NCBI Taxonomy" id="408172"/>
    <lineage>
        <taxon>unclassified sequences</taxon>
        <taxon>metagenomes</taxon>
        <taxon>ecological metagenomes</taxon>
    </lineage>
</organism>
<feature type="compositionally biased region" description="Basic and acidic residues" evidence="1">
    <location>
        <begin position="887"/>
        <end position="896"/>
    </location>
</feature>